<evidence type="ECO:0000256" key="4">
    <source>
        <dbReference type="ARBA" id="ARBA00023125"/>
    </source>
</evidence>
<evidence type="ECO:0000256" key="3">
    <source>
        <dbReference type="ARBA" id="ARBA00022833"/>
    </source>
</evidence>
<dbReference type="GO" id="GO:0003677">
    <property type="term" value="F:DNA binding"/>
    <property type="evidence" value="ECO:0007669"/>
    <property type="project" value="UniProtKB-UniRule"/>
</dbReference>
<accession>E2B157</accession>
<protein>
    <recommendedName>
        <fullName evidence="6">THAP-type domain-containing protein</fullName>
    </recommendedName>
</protein>
<keyword evidence="8" id="KW-1185">Reference proteome</keyword>
<keyword evidence="3" id="KW-0862">Zinc</keyword>
<keyword evidence="4 5" id="KW-0238">DNA-binding</keyword>
<evidence type="ECO:0000313" key="7">
    <source>
        <dbReference type="EMBL" id="EFN60581.1"/>
    </source>
</evidence>
<sequence length="97" mass="11589">MPCCVAGNCANRTEKGYRMFKFPTDDDRRRQWINNLRRKFWLRNNLSYPCENHGSNTLKNHSSRLIDVVGLNFTTIFRRWPFKLKEEEEEEEDSSSG</sequence>
<dbReference type="InParanoid" id="E2B157"/>
<evidence type="ECO:0000256" key="2">
    <source>
        <dbReference type="ARBA" id="ARBA00022771"/>
    </source>
</evidence>
<feature type="domain" description="THAP-type" evidence="6">
    <location>
        <begin position="1"/>
        <end position="77"/>
    </location>
</feature>
<dbReference type="GO" id="GO:0008270">
    <property type="term" value="F:zinc ion binding"/>
    <property type="evidence" value="ECO:0007669"/>
    <property type="project" value="UniProtKB-KW"/>
</dbReference>
<dbReference type="Pfam" id="PF05485">
    <property type="entry name" value="THAP"/>
    <property type="match status" value="1"/>
</dbReference>
<evidence type="ECO:0000313" key="8">
    <source>
        <dbReference type="Proteomes" id="UP000000311"/>
    </source>
</evidence>
<reference evidence="7 8" key="1">
    <citation type="journal article" date="2010" name="Science">
        <title>Genomic comparison of the ants Camponotus floridanus and Harpegnathos saltator.</title>
        <authorList>
            <person name="Bonasio R."/>
            <person name="Zhang G."/>
            <person name="Ye C."/>
            <person name="Mutti N.S."/>
            <person name="Fang X."/>
            <person name="Qin N."/>
            <person name="Donahue G."/>
            <person name="Yang P."/>
            <person name="Li Q."/>
            <person name="Li C."/>
            <person name="Zhang P."/>
            <person name="Huang Z."/>
            <person name="Berger S.L."/>
            <person name="Reinberg D."/>
            <person name="Wang J."/>
            <person name="Liebig J."/>
        </authorList>
    </citation>
    <scope>NUCLEOTIDE SEQUENCE [LARGE SCALE GENOMIC DNA]</scope>
    <source>
        <strain evidence="8">C129</strain>
    </source>
</reference>
<dbReference type="SUPFAM" id="SSF57716">
    <property type="entry name" value="Glucocorticoid receptor-like (DNA-binding domain)"/>
    <property type="match status" value="1"/>
</dbReference>
<dbReference type="AlphaFoldDB" id="E2B157"/>
<dbReference type="PROSITE" id="PS50950">
    <property type="entry name" value="ZF_THAP"/>
    <property type="match status" value="1"/>
</dbReference>
<evidence type="ECO:0000256" key="1">
    <source>
        <dbReference type="ARBA" id="ARBA00022723"/>
    </source>
</evidence>
<evidence type="ECO:0000256" key="5">
    <source>
        <dbReference type="PROSITE-ProRule" id="PRU00309"/>
    </source>
</evidence>
<dbReference type="Proteomes" id="UP000000311">
    <property type="component" value="Unassembled WGS sequence"/>
</dbReference>
<keyword evidence="1" id="KW-0479">Metal-binding</keyword>
<name>E2B157_CAMFO</name>
<organism evidence="8">
    <name type="scientific">Camponotus floridanus</name>
    <name type="common">Florida carpenter ant</name>
    <dbReference type="NCBI Taxonomy" id="104421"/>
    <lineage>
        <taxon>Eukaryota</taxon>
        <taxon>Metazoa</taxon>
        <taxon>Ecdysozoa</taxon>
        <taxon>Arthropoda</taxon>
        <taxon>Hexapoda</taxon>
        <taxon>Insecta</taxon>
        <taxon>Pterygota</taxon>
        <taxon>Neoptera</taxon>
        <taxon>Endopterygota</taxon>
        <taxon>Hymenoptera</taxon>
        <taxon>Apocrita</taxon>
        <taxon>Aculeata</taxon>
        <taxon>Formicoidea</taxon>
        <taxon>Formicidae</taxon>
        <taxon>Formicinae</taxon>
        <taxon>Camponotus</taxon>
    </lineage>
</organism>
<dbReference type="EMBL" id="GL444789">
    <property type="protein sequence ID" value="EFN60581.1"/>
    <property type="molecule type" value="Genomic_DNA"/>
</dbReference>
<dbReference type="InterPro" id="IPR006612">
    <property type="entry name" value="THAP_Znf"/>
</dbReference>
<proteinExistence type="predicted"/>
<keyword evidence="2 5" id="KW-0863">Zinc-finger</keyword>
<gene>
    <name evidence="7" type="ORF">EAG_03752</name>
</gene>
<evidence type="ECO:0000259" key="6">
    <source>
        <dbReference type="PROSITE" id="PS50950"/>
    </source>
</evidence>